<dbReference type="PANTHER" id="PTHR24418">
    <property type="entry name" value="TYROSINE-PROTEIN KINASE"/>
    <property type="match status" value="1"/>
</dbReference>
<dbReference type="GO" id="GO:0004713">
    <property type="term" value="F:protein tyrosine kinase activity"/>
    <property type="evidence" value="ECO:0007669"/>
    <property type="project" value="InterPro"/>
</dbReference>
<dbReference type="PROSITE" id="PS50011">
    <property type="entry name" value="PROTEIN_KINASE_DOM"/>
    <property type="match status" value="1"/>
</dbReference>
<sequence length="173" mass="19943">ATRDTRLKFVKKARLIKKYNHKHVVKILGVAVHEHPLMLIMEVCPSNVTLLEKFRFALEASDGLAYLVTKQCIHRDIASRNCLLELKYVIKISNFGMSDDKVHDKTLEEVPIKWFAPETLQDKIHLLKETYTNGQEPYPGLSRLQTRAKIVVQNYRMEMLMVVIPTSKGVNIV</sequence>
<evidence type="ECO:0000259" key="3">
    <source>
        <dbReference type="PROSITE" id="PS50011"/>
    </source>
</evidence>
<proteinExistence type="predicted"/>
<reference evidence="4" key="1">
    <citation type="submission" date="2012-09" db="EMBL/GenBank/DDBJ databases">
        <authorList>
            <person name="Martin A.A."/>
        </authorList>
    </citation>
    <scope>NUCLEOTIDE SEQUENCE</scope>
</reference>
<dbReference type="SUPFAM" id="SSF56112">
    <property type="entry name" value="Protein kinase-like (PK-like)"/>
    <property type="match status" value="1"/>
</dbReference>
<dbReference type="InterPro" id="IPR020635">
    <property type="entry name" value="Tyr_kinase_cat_dom"/>
</dbReference>
<dbReference type="Proteomes" id="UP000035642">
    <property type="component" value="Unassembled WGS sequence"/>
</dbReference>
<dbReference type="InterPro" id="IPR050198">
    <property type="entry name" value="Non-receptor_tyrosine_kinases"/>
</dbReference>
<dbReference type="InterPro" id="IPR011009">
    <property type="entry name" value="Kinase-like_dom_sf"/>
</dbReference>
<reference evidence="5" key="2">
    <citation type="submission" date="2017-02" db="UniProtKB">
        <authorList>
            <consortium name="WormBaseParasite"/>
        </authorList>
    </citation>
    <scope>IDENTIFICATION</scope>
</reference>
<accession>A0A0K0DBT6</accession>
<dbReference type="InterPro" id="IPR000719">
    <property type="entry name" value="Prot_kinase_dom"/>
</dbReference>
<dbReference type="STRING" id="6313.A0A0K0DBT6"/>
<dbReference type="PROSITE" id="PS00109">
    <property type="entry name" value="PROTEIN_KINASE_TYR"/>
    <property type="match status" value="1"/>
</dbReference>
<organism evidence="4 5">
    <name type="scientific">Angiostrongylus cantonensis</name>
    <name type="common">Rat lungworm</name>
    <dbReference type="NCBI Taxonomy" id="6313"/>
    <lineage>
        <taxon>Eukaryota</taxon>
        <taxon>Metazoa</taxon>
        <taxon>Ecdysozoa</taxon>
        <taxon>Nematoda</taxon>
        <taxon>Chromadorea</taxon>
        <taxon>Rhabditida</taxon>
        <taxon>Rhabditina</taxon>
        <taxon>Rhabditomorpha</taxon>
        <taxon>Strongyloidea</taxon>
        <taxon>Metastrongylidae</taxon>
        <taxon>Angiostrongylus</taxon>
    </lineage>
</organism>
<keyword evidence="4" id="KW-1185">Reference proteome</keyword>
<dbReference type="WBParaSite" id="ACAC_0000793101-mRNA-1">
    <property type="protein sequence ID" value="ACAC_0000793101-mRNA-1"/>
    <property type="gene ID" value="ACAC_0000793101"/>
</dbReference>
<name>A0A0K0DBT6_ANGCA</name>
<dbReference type="Pfam" id="PF07714">
    <property type="entry name" value="PK_Tyr_Ser-Thr"/>
    <property type="match status" value="1"/>
</dbReference>
<keyword evidence="2" id="KW-0067">ATP-binding</keyword>
<protein>
    <submittedName>
        <fullName evidence="5">Protein kinase domain-containing protein</fullName>
    </submittedName>
</protein>
<feature type="domain" description="Protein kinase" evidence="3">
    <location>
        <begin position="1"/>
        <end position="173"/>
    </location>
</feature>
<evidence type="ECO:0000256" key="2">
    <source>
        <dbReference type="ARBA" id="ARBA00022840"/>
    </source>
</evidence>
<dbReference type="GO" id="GO:0005524">
    <property type="term" value="F:ATP binding"/>
    <property type="evidence" value="ECO:0007669"/>
    <property type="project" value="UniProtKB-KW"/>
</dbReference>
<dbReference type="Gene3D" id="1.10.510.10">
    <property type="entry name" value="Transferase(Phosphotransferase) domain 1"/>
    <property type="match status" value="1"/>
</dbReference>
<keyword evidence="1" id="KW-0547">Nucleotide-binding</keyword>
<evidence type="ECO:0000256" key="1">
    <source>
        <dbReference type="ARBA" id="ARBA00022741"/>
    </source>
</evidence>
<evidence type="ECO:0000313" key="5">
    <source>
        <dbReference type="WBParaSite" id="ACAC_0000793101-mRNA-1"/>
    </source>
</evidence>
<dbReference type="SMART" id="SM00219">
    <property type="entry name" value="TyrKc"/>
    <property type="match status" value="1"/>
</dbReference>
<dbReference type="InterPro" id="IPR001245">
    <property type="entry name" value="Ser-Thr/Tyr_kinase_cat_dom"/>
</dbReference>
<evidence type="ECO:0000313" key="4">
    <source>
        <dbReference type="Proteomes" id="UP000035642"/>
    </source>
</evidence>
<dbReference type="InterPro" id="IPR008266">
    <property type="entry name" value="Tyr_kinase_AS"/>
</dbReference>
<dbReference type="Gene3D" id="3.30.200.20">
    <property type="entry name" value="Phosphorylase Kinase, domain 1"/>
    <property type="match status" value="1"/>
</dbReference>
<dbReference type="AlphaFoldDB" id="A0A0K0DBT6"/>